<feature type="transmembrane region" description="Helical" evidence="7">
    <location>
        <begin position="178"/>
        <end position="197"/>
    </location>
</feature>
<accession>A0A1V6C5R7</accession>
<dbReference type="PANTHER" id="PTHR30506">
    <property type="entry name" value="INNER MEMBRANE PROTEIN"/>
    <property type="match status" value="1"/>
</dbReference>
<name>A0A1V6C5R7_UNCT6</name>
<feature type="transmembrane region" description="Helical" evidence="7">
    <location>
        <begin position="93"/>
        <end position="114"/>
    </location>
</feature>
<dbReference type="AlphaFoldDB" id="A0A1V6C5R7"/>
<gene>
    <name evidence="9" type="ORF">BWX89_01388</name>
</gene>
<dbReference type="Pfam" id="PF03458">
    <property type="entry name" value="Gly_transporter"/>
    <property type="match status" value="2"/>
</dbReference>
<evidence type="ECO:0000256" key="2">
    <source>
        <dbReference type="ARBA" id="ARBA00008193"/>
    </source>
</evidence>
<evidence type="ECO:0000256" key="5">
    <source>
        <dbReference type="ARBA" id="ARBA00022989"/>
    </source>
</evidence>
<keyword evidence="3" id="KW-1003">Cell membrane</keyword>
<feature type="transmembrane region" description="Helical" evidence="7">
    <location>
        <begin position="6"/>
        <end position="24"/>
    </location>
</feature>
<evidence type="ECO:0000256" key="7">
    <source>
        <dbReference type="SAM" id="Phobius"/>
    </source>
</evidence>
<sequence length="203" mass="22148">MTQETYLLVLNAIGLIAFSFSGAIKAIIHHLDLFGIIFLGLSTALGGGAIRDIMVHQVPAMLTDINYIFFSLLGIIGAILIKKNRDNAVYTKIFFVSDGIGLASFTSSGCLVAYDCGLGPIGIIVLGIITAIGGGIIRDILVNEIPIVLNKELYATCSFIGCVIFWIFALIFDIKYASFLSVLTVFIIRMIAIKYRWNLPRFS</sequence>
<dbReference type="EMBL" id="MWDQ01000136">
    <property type="protein sequence ID" value="OQB72252.1"/>
    <property type="molecule type" value="Genomic_DNA"/>
</dbReference>
<evidence type="ECO:0000259" key="8">
    <source>
        <dbReference type="Pfam" id="PF03458"/>
    </source>
</evidence>
<feature type="transmembrane region" description="Helical" evidence="7">
    <location>
        <begin position="120"/>
        <end position="141"/>
    </location>
</feature>
<feature type="domain" description="Glycine transporter" evidence="8">
    <location>
        <begin position="9"/>
        <end position="81"/>
    </location>
</feature>
<comment type="similarity">
    <text evidence="2">Belongs to the UPF0126 family.</text>
</comment>
<dbReference type="PANTHER" id="PTHR30506:SF3">
    <property type="entry name" value="UPF0126 INNER MEMBRANE PROTEIN YADS-RELATED"/>
    <property type="match status" value="1"/>
</dbReference>
<feature type="transmembrane region" description="Helical" evidence="7">
    <location>
        <begin position="153"/>
        <end position="172"/>
    </location>
</feature>
<reference evidence="9" key="1">
    <citation type="submission" date="2017-02" db="EMBL/GenBank/DDBJ databases">
        <title>Delving into the versatile metabolic prowess of the omnipresent phylum Bacteroidetes.</title>
        <authorList>
            <person name="Nobu M.K."/>
            <person name="Mei R."/>
            <person name="Narihiro T."/>
            <person name="Kuroda K."/>
            <person name="Liu W.-T."/>
        </authorList>
    </citation>
    <scope>NUCLEOTIDE SEQUENCE</scope>
    <source>
        <strain evidence="9">ADurb.Bin131</strain>
    </source>
</reference>
<protein>
    <recommendedName>
        <fullName evidence="8">Glycine transporter domain-containing protein</fullName>
    </recommendedName>
</protein>
<evidence type="ECO:0000256" key="1">
    <source>
        <dbReference type="ARBA" id="ARBA00004651"/>
    </source>
</evidence>
<keyword evidence="4 7" id="KW-0812">Transmembrane</keyword>
<organism evidence="9">
    <name type="scientific">candidate division TA06 bacterium ADurb.Bin131</name>
    <dbReference type="NCBI Taxonomy" id="1852827"/>
    <lineage>
        <taxon>Bacteria</taxon>
        <taxon>Bacteria division TA06</taxon>
    </lineage>
</organism>
<evidence type="ECO:0000313" key="9">
    <source>
        <dbReference type="EMBL" id="OQB72252.1"/>
    </source>
</evidence>
<feature type="domain" description="Glycine transporter" evidence="8">
    <location>
        <begin position="96"/>
        <end position="168"/>
    </location>
</feature>
<evidence type="ECO:0000256" key="4">
    <source>
        <dbReference type="ARBA" id="ARBA00022692"/>
    </source>
</evidence>
<dbReference type="InterPro" id="IPR005115">
    <property type="entry name" value="Gly_transporter"/>
</dbReference>
<keyword evidence="5 7" id="KW-1133">Transmembrane helix</keyword>
<keyword evidence="6 7" id="KW-0472">Membrane</keyword>
<dbReference type="GO" id="GO:0005886">
    <property type="term" value="C:plasma membrane"/>
    <property type="evidence" value="ECO:0007669"/>
    <property type="project" value="UniProtKB-SubCell"/>
</dbReference>
<proteinExistence type="inferred from homology"/>
<evidence type="ECO:0000256" key="3">
    <source>
        <dbReference type="ARBA" id="ARBA00022475"/>
    </source>
</evidence>
<feature type="transmembrane region" description="Helical" evidence="7">
    <location>
        <begin position="65"/>
        <end position="81"/>
    </location>
</feature>
<comment type="caution">
    <text evidence="9">The sequence shown here is derived from an EMBL/GenBank/DDBJ whole genome shotgun (WGS) entry which is preliminary data.</text>
</comment>
<comment type="subcellular location">
    <subcellularLocation>
        <location evidence="1">Cell membrane</location>
        <topology evidence="1">Multi-pass membrane protein</topology>
    </subcellularLocation>
</comment>
<dbReference type="Proteomes" id="UP000485562">
    <property type="component" value="Unassembled WGS sequence"/>
</dbReference>
<evidence type="ECO:0000256" key="6">
    <source>
        <dbReference type="ARBA" id="ARBA00023136"/>
    </source>
</evidence>